<dbReference type="InterPro" id="IPR049560">
    <property type="entry name" value="MeTrfase_RsmB-F_NOP2_cat"/>
</dbReference>
<feature type="compositionally biased region" description="Basic residues" evidence="11">
    <location>
        <begin position="1"/>
        <end position="17"/>
    </location>
</feature>
<gene>
    <name evidence="13" type="ORF">NTJ_15454</name>
</gene>
<evidence type="ECO:0000256" key="6">
    <source>
        <dbReference type="ARBA" id="ARBA00022691"/>
    </source>
</evidence>
<reference evidence="13 14" key="1">
    <citation type="submission" date="2023-09" db="EMBL/GenBank/DDBJ databases">
        <title>Nesidiocoris tenuis whole genome shotgun sequence.</title>
        <authorList>
            <person name="Shibata T."/>
            <person name="Shimoda M."/>
            <person name="Kobayashi T."/>
            <person name="Uehara T."/>
        </authorList>
    </citation>
    <scope>NUCLEOTIDE SEQUENCE [LARGE SCALE GENOMIC DNA]</scope>
    <source>
        <strain evidence="13 14">Japan</strain>
    </source>
</reference>
<feature type="domain" description="SAM-dependent MTase RsmB/NOP-type" evidence="12">
    <location>
        <begin position="58"/>
        <end position="405"/>
    </location>
</feature>
<dbReference type="EC" id="2.1.1.203" evidence="2"/>
<dbReference type="InterPro" id="IPR023267">
    <property type="entry name" value="RCMT"/>
</dbReference>
<accession>A0ABN7BE76</accession>
<dbReference type="PANTHER" id="PTHR22808">
    <property type="entry name" value="NCL1 YEAST -RELATED NOL1/NOP2/FMU SUN DOMAIN-CONTAINING"/>
    <property type="match status" value="1"/>
</dbReference>
<dbReference type="InterPro" id="IPR029063">
    <property type="entry name" value="SAM-dependent_MTases_sf"/>
</dbReference>
<organism evidence="13 14">
    <name type="scientific">Nesidiocoris tenuis</name>
    <dbReference type="NCBI Taxonomy" id="355587"/>
    <lineage>
        <taxon>Eukaryota</taxon>
        <taxon>Metazoa</taxon>
        <taxon>Ecdysozoa</taxon>
        <taxon>Arthropoda</taxon>
        <taxon>Hexapoda</taxon>
        <taxon>Insecta</taxon>
        <taxon>Pterygota</taxon>
        <taxon>Neoptera</taxon>
        <taxon>Paraneoptera</taxon>
        <taxon>Hemiptera</taxon>
        <taxon>Heteroptera</taxon>
        <taxon>Panheteroptera</taxon>
        <taxon>Cimicomorpha</taxon>
        <taxon>Miridae</taxon>
        <taxon>Dicyphina</taxon>
        <taxon>Nesidiocoris</taxon>
    </lineage>
</organism>
<comment type="subcellular location">
    <subcellularLocation>
        <location evidence="1">Nucleus</location>
    </subcellularLocation>
</comment>
<feature type="binding site" evidence="10">
    <location>
        <position position="259"/>
    </location>
    <ligand>
        <name>S-adenosyl-L-methionine</name>
        <dbReference type="ChEBI" id="CHEBI:59789"/>
    </ligand>
</feature>
<proteinExistence type="inferred from homology"/>
<feature type="compositionally biased region" description="Polar residues" evidence="11">
    <location>
        <begin position="687"/>
        <end position="696"/>
    </location>
</feature>
<dbReference type="Pfam" id="PF01189">
    <property type="entry name" value="Methyltr_RsmB-F"/>
    <property type="match status" value="1"/>
</dbReference>
<evidence type="ECO:0000313" key="14">
    <source>
        <dbReference type="Proteomes" id="UP001307889"/>
    </source>
</evidence>
<keyword evidence="3" id="KW-0820">tRNA-binding</keyword>
<comment type="similarity">
    <text evidence="10">Belongs to the class I-like SAM-binding methyltransferase superfamily. RsmB/NOP family.</text>
</comment>
<evidence type="ECO:0000256" key="4">
    <source>
        <dbReference type="ARBA" id="ARBA00022603"/>
    </source>
</evidence>
<sequence>MGGGVRRFKRKFQKKKKTEAPEENGERRGYKDIIRDNEEFVKYYKSQNILPDEEWDRFMEYMRKDLPASFRISACSSAEAKRLLEIVQSDFFAKLVAPEEGGETPEIKNLLWYPNNMGWQLDLTRKDIRRFESYFRLHNFLMSETATGNISRQETVSMIPPLLLDIQPHHKVIDLCAAPGSKTAQLIETLHGDEAIAPGFVVANDLDNSRCYMLVHQAKRLSSPNCIITNHDASSMPNFMVPDKDGALKVLKYDRVLCDVPCTGDGTLRKNADIWVKWTPGHANNLYGIQNRILKRGLELLEVGGRLVYSTCSLNPVENEAVIFRMLFNAKGAVELINVSDQLKGLKYRPGMTKWIHTSKDQEQLMERAASSGYSTEECGLEKCIRLFPQDGNTGAFFVAVLVKKATLPWEAELRVGDDEKPKPKRPQKEKRRDVRGYREDPFVFFKGDEDIWKSMESFYALEGLDPKCLLTRCLVGKKRHIYMTSPAVKELVDLNQDKIKIINTGVKVFSRCDNKRMRCEFRLTQEGLFRIEAHIHARRIALPEKDLVTLLENHDPNNPPHITSFTEETQKLCEGVDEGSCVLDHDGTFKISIVGWRGGKSLRAYISKDDAMHYLRLFGVDTSRYDVNKFKKDDNASLTSDSKISSIDDKGDSGENSCEEDDKESKKLKTDGDSNKDIGAAIAVDSTENQNNSVG</sequence>
<dbReference type="PROSITE" id="PS51686">
    <property type="entry name" value="SAM_MT_RSMB_NOP"/>
    <property type="match status" value="1"/>
</dbReference>
<dbReference type="InterPro" id="IPR001678">
    <property type="entry name" value="MeTrfase_RsmB-F_NOP2_dom"/>
</dbReference>
<dbReference type="Pfam" id="PF25378">
    <property type="entry name" value="PUA_NSUN2"/>
    <property type="match status" value="1"/>
</dbReference>
<protein>
    <recommendedName>
        <fullName evidence="2">tRNA (cytosine(34)-C(5))-methyltransferase</fullName>
        <ecNumber evidence="2">2.1.1.203</ecNumber>
    </recommendedName>
</protein>
<feature type="active site" description="Nucleophile" evidence="10">
    <location>
        <position position="312"/>
    </location>
</feature>
<keyword evidence="6 10" id="KW-0949">S-adenosyl-L-methionine</keyword>
<evidence type="ECO:0000256" key="2">
    <source>
        <dbReference type="ARBA" id="ARBA00012629"/>
    </source>
</evidence>
<evidence type="ECO:0000313" key="13">
    <source>
        <dbReference type="EMBL" id="BET02637.1"/>
    </source>
</evidence>
<dbReference type="Gene3D" id="3.40.50.150">
    <property type="entry name" value="Vaccinia Virus protein VP39"/>
    <property type="match status" value="1"/>
</dbReference>
<feature type="compositionally biased region" description="Basic and acidic residues" evidence="11">
    <location>
        <begin position="664"/>
        <end position="677"/>
    </location>
</feature>
<name>A0ABN7BE76_9HEMI</name>
<dbReference type="Pfam" id="PF25376">
    <property type="entry name" value="Pre-PUA_NSUN2"/>
    <property type="match status" value="1"/>
</dbReference>
<dbReference type="InterPro" id="IPR057286">
    <property type="entry name" value="PUA_NSUN2"/>
</dbReference>
<dbReference type="EMBL" id="AP028922">
    <property type="protein sequence ID" value="BET02637.1"/>
    <property type="molecule type" value="Genomic_DNA"/>
</dbReference>
<dbReference type="SUPFAM" id="SSF53335">
    <property type="entry name" value="S-adenosyl-L-methionine-dependent methyltransferases"/>
    <property type="match status" value="1"/>
</dbReference>
<dbReference type="PANTHER" id="PTHR22808:SF1">
    <property type="entry name" value="RNA CYTOSINE-C(5)-METHYLTRANSFERASE NSUN2-RELATED"/>
    <property type="match status" value="1"/>
</dbReference>
<dbReference type="InterPro" id="IPR057285">
    <property type="entry name" value="Pre-PUA_NSUN2"/>
</dbReference>
<keyword evidence="14" id="KW-1185">Reference proteome</keyword>
<dbReference type="InterPro" id="IPR023270">
    <property type="entry name" value="RCMT_NCL1"/>
</dbReference>
<evidence type="ECO:0000259" key="12">
    <source>
        <dbReference type="PROSITE" id="PS51686"/>
    </source>
</evidence>
<feature type="region of interest" description="Disordered" evidence="11">
    <location>
        <begin position="636"/>
        <end position="696"/>
    </location>
</feature>
<keyword evidence="7" id="KW-0819">tRNA processing</keyword>
<feature type="binding site" evidence="10">
    <location>
        <position position="205"/>
    </location>
    <ligand>
        <name>S-adenosyl-L-methionine</name>
        <dbReference type="ChEBI" id="CHEBI:59789"/>
    </ligand>
</feature>
<feature type="compositionally biased region" description="Basic and acidic residues" evidence="11">
    <location>
        <begin position="18"/>
        <end position="29"/>
    </location>
</feature>
<evidence type="ECO:0000256" key="10">
    <source>
        <dbReference type="PROSITE-ProRule" id="PRU01023"/>
    </source>
</evidence>
<evidence type="ECO:0000256" key="7">
    <source>
        <dbReference type="ARBA" id="ARBA00022694"/>
    </source>
</evidence>
<evidence type="ECO:0000256" key="11">
    <source>
        <dbReference type="SAM" id="MobiDB-lite"/>
    </source>
</evidence>
<evidence type="ECO:0000256" key="3">
    <source>
        <dbReference type="ARBA" id="ARBA00022555"/>
    </source>
</evidence>
<dbReference type="PRINTS" id="PR02011">
    <property type="entry name" value="RCMTNCL1"/>
</dbReference>
<keyword evidence="5 10" id="KW-0808">Transferase</keyword>
<feature type="region of interest" description="Disordered" evidence="11">
    <location>
        <begin position="1"/>
        <end position="29"/>
    </location>
</feature>
<evidence type="ECO:0000256" key="1">
    <source>
        <dbReference type="ARBA" id="ARBA00004123"/>
    </source>
</evidence>
<keyword evidence="9" id="KW-0539">Nucleus</keyword>
<evidence type="ECO:0000256" key="8">
    <source>
        <dbReference type="ARBA" id="ARBA00022884"/>
    </source>
</evidence>
<keyword evidence="4 10" id="KW-0489">Methyltransferase</keyword>
<dbReference type="PRINTS" id="PR02008">
    <property type="entry name" value="RCMTFAMILY"/>
</dbReference>
<keyword evidence="8 10" id="KW-0694">RNA-binding</keyword>
<evidence type="ECO:0000256" key="5">
    <source>
        <dbReference type="ARBA" id="ARBA00022679"/>
    </source>
</evidence>
<dbReference type="Proteomes" id="UP001307889">
    <property type="component" value="Chromosome 14"/>
</dbReference>
<feature type="binding site" evidence="10">
    <location>
        <begin position="176"/>
        <end position="182"/>
    </location>
    <ligand>
        <name>S-adenosyl-L-methionine</name>
        <dbReference type="ChEBI" id="CHEBI:59789"/>
    </ligand>
</feature>
<feature type="binding site" evidence="10">
    <location>
        <position position="232"/>
    </location>
    <ligand>
        <name>S-adenosyl-L-methionine</name>
        <dbReference type="ChEBI" id="CHEBI:59789"/>
    </ligand>
</feature>
<evidence type="ECO:0000256" key="9">
    <source>
        <dbReference type="ARBA" id="ARBA00023242"/>
    </source>
</evidence>